<keyword evidence="3" id="KW-1185">Reference proteome</keyword>
<feature type="region of interest" description="Disordered" evidence="1">
    <location>
        <begin position="350"/>
        <end position="375"/>
    </location>
</feature>
<protein>
    <submittedName>
        <fullName evidence="2">Uncharacterized protein</fullName>
    </submittedName>
</protein>
<evidence type="ECO:0000313" key="3">
    <source>
        <dbReference type="Proteomes" id="UP001212997"/>
    </source>
</evidence>
<accession>A0AAD5YHX5</accession>
<proteinExistence type="predicted"/>
<reference evidence="2" key="1">
    <citation type="submission" date="2022-07" db="EMBL/GenBank/DDBJ databases">
        <title>Genome Sequence of Physisporinus lineatus.</title>
        <authorList>
            <person name="Buettner E."/>
        </authorList>
    </citation>
    <scope>NUCLEOTIDE SEQUENCE</scope>
    <source>
        <strain evidence="2">VT162</strain>
    </source>
</reference>
<sequence length="656" mass="70191">MASQLSVRPHSGQGNWSQIVPIFCSEVNAVMFLFKLTPNRLRTRLPPPVAADGSVFISQAKVSAKKKPRTVVKSVLAKTKNERANAHVYIGNEITFECSELADGGFLKIDILPSDICTETPSIDVMNRVAELAPVLDPPSCPSVTLLEVIEKISTSSGDFAPVSSEVSTPLISNGDGGEVLDITCVFAFNLILSTEAYLCSSTLEVQIDAQADRAPCVGTIYEIQEESVHALDVHSTVSPTSYDDAPGPVSLEPSLDSTSQSSALVSTEAPFDFALASVHSSLDSEVSPLIGAIPNIDTTVIAHFADEVSPSTASTSLVVPVAIPFGIITEVSDSNDDIVIDTTESAKYKEDETPLKPPLSEIKVAPPSPLPPPPGSLPSLTRVSIALEVSPSASTSILAFVPASPWTSEAPSASSCSNSPIEYSNALEVVEGEEPLDTARLRANFIRREETSLELRPATASKGKAFNRAFDVECSSITGSFCLVRRSNSSREEGAARAAALAKMNNTRDQFLAGSLQLRSGKDRIIRQLEKQPEPENCKRELRRRIGSDIRVRNGDAAGSGRSQWVPENEGQITPSRARLRTTGRSLVDLPIRSGVPGSGSTLDIKNLRANLRPISRRNGDGDDRASKVQGGVNGDTPFRRPLLRPVNGPRNHRA</sequence>
<feature type="compositionally biased region" description="Basic and acidic residues" evidence="1">
    <location>
        <begin position="619"/>
        <end position="628"/>
    </location>
</feature>
<name>A0AAD5YHX5_9APHY</name>
<gene>
    <name evidence="2" type="ORF">NLI96_g1051</name>
</gene>
<evidence type="ECO:0000256" key="1">
    <source>
        <dbReference type="SAM" id="MobiDB-lite"/>
    </source>
</evidence>
<feature type="region of interest" description="Disordered" evidence="1">
    <location>
        <begin position="554"/>
        <end position="578"/>
    </location>
</feature>
<dbReference type="EMBL" id="JANAWD010000019">
    <property type="protein sequence ID" value="KAJ3490965.1"/>
    <property type="molecule type" value="Genomic_DNA"/>
</dbReference>
<dbReference type="Proteomes" id="UP001212997">
    <property type="component" value="Unassembled WGS sequence"/>
</dbReference>
<feature type="region of interest" description="Disordered" evidence="1">
    <location>
        <begin position="615"/>
        <end position="656"/>
    </location>
</feature>
<feature type="region of interest" description="Disordered" evidence="1">
    <location>
        <begin position="238"/>
        <end position="257"/>
    </location>
</feature>
<dbReference type="AlphaFoldDB" id="A0AAD5YHX5"/>
<evidence type="ECO:0000313" key="2">
    <source>
        <dbReference type="EMBL" id="KAJ3490965.1"/>
    </source>
</evidence>
<comment type="caution">
    <text evidence="2">The sequence shown here is derived from an EMBL/GenBank/DDBJ whole genome shotgun (WGS) entry which is preliminary data.</text>
</comment>
<organism evidence="2 3">
    <name type="scientific">Meripilus lineatus</name>
    <dbReference type="NCBI Taxonomy" id="2056292"/>
    <lineage>
        <taxon>Eukaryota</taxon>
        <taxon>Fungi</taxon>
        <taxon>Dikarya</taxon>
        <taxon>Basidiomycota</taxon>
        <taxon>Agaricomycotina</taxon>
        <taxon>Agaricomycetes</taxon>
        <taxon>Polyporales</taxon>
        <taxon>Meripilaceae</taxon>
        <taxon>Meripilus</taxon>
    </lineage>
</organism>